<keyword evidence="1" id="KW-0472">Membrane</keyword>
<feature type="transmembrane region" description="Helical" evidence="1">
    <location>
        <begin position="105"/>
        <end position="124"/>
    </location>
</feature>
<keyword evidence="3" id="KW-1185">Reference proteome</keyword>
<accession>A0ABR1Q1D5</accession>
<evidence type="ECO:0000313" key="3">
    <source>
        <dbReference type="Proteomes" id="UP001391051"/>
    </source>
</evidence>
<keyword evidence="1" id="KW-1133">Transmembrane helix</keyword>
<feature type="transmembrane region" description="Helical" evidence="1">
    <location>
        <begin position="12"/>
        <end position="29"/>
    </location>
</feature>
<evidence type="ECO:0000256" key="1">
    <source>
        <dbReference type="SAM" id="Phobius"/>
    </source>
</evidence>
<organism evidence="2 3">
    <name type="scientific">Apiospora aurea</name>
    <dbReference type="NCBI Taxonomy" id="335848"/>
    <lineage>
        <taxon>Eukaryota</taxon>
        <taxon>Fungi</taxon>
        <taxon>Dikarya</taxon>
        <taxon>Ascomycota</taxon>
        <taxon>Pezizomycotina</taxon>
        <taxon>Sordariomycetes</taxon>
        <taxon>Xylariomycetidae</taxon>
        <taxon>Amphisphaeriales</taxon>
        <taxon>Apiosporaceae</taxon>
        <taxon>Apiospora</taxon>
    </lineage>
</organism>
<sequence>MSTTTRKILFRSLSAWYVVFAAGHVQYGLELFQKPSITQSMPGKDLASYKANFYGIAVLMLNMAYLHYRWSSEGLYTRSEIRILTAPVILMLSAIGLYYRQHGEAAMFPVLAFAAAFQALGWIAA</sequence>
<feature type="transmembrane region" description="Helical" evidence="1">
    <location>
        <begin position="80"/>
        <end position="99"/>
    </location>
</feature>
<dbReference type="EMBL" id="JAQQWE010000008">
    <property type="protein sequence ID" value="KAK7943401.1"/>
    <property type="molecule type" value="Genomic_DNA"/>
</dbReference>
<proteinExistence type="predicted"/>
<name>A0ABR1Q1D5_9PEZI</name>
<comment type="caution">
    <text evidence="2">The sequence shown here is derived from an EMBL/GenBank/DDBJ whole genome shotgun (WGS) entry which is preliminary data.</text>
</comment>
<dbReference type="Proteomes" id="UP001391051">
    <property type="component" value="Unassembled WGS sequence"/>
</dbReference>
<keyword evidence="1" id="KW-0812">Transmembrane</keyword>
<feature type="transmembrane region" description="Helical" evidence="1">
    <location>
        <begin position="49"/>
        <end position="68"/>
    </location>
</feature>
<evidence type="ECO:0000313" key="2">
    <source>
        <dbReference type="EMBL" id="KAK7943401.1"/>
    </source>
</evidence>
<reference evidence="2 3" key="1">
    <citation type="submission" date="2023-01" db="EMBL/GenBank/DDBJ databases">
        <title>Analysis of 21 Apiospora genomes using comparative genomics revels a genus with tremendous synthesis potential of carbohydrate active enzymes and secondary metabolites.</title>
        <authorList>
            <person name="Sorensen T."/>
        </authorList>
    </citation>
    <scope>NUCLEOTIDE SEQUENCE [LARGE SCALE GENOMIC DNA]</scope>
    <source>
        <strain evidence="2 3">CBS 24483</strain>
    </source>
</reference>
<dbReference type="GeneID" id="92081798"/>
<dbReference type="RefSeq" id="XP_066695432.1">
    <property type="nucleotide sequence ID" value="XM_066848736.1"/>
</dbReference>
<protein>
    <submittedName>
        <fullName evidence="2">Uncharacterized protein</fullName>
    </submittedName>
</protein>
<gene>
    <name evidence="2" type="ORF">PG986_012514</name>
</gene>